<protein>
    <submittedName>
        <fullName evidence="1">Uncharacterized protein</fullName>
    </submittedName>
</protein>
<comment type="caution">
    <text evidence="1">The sequence shown here is derived from an EMBL/GenBank/DDBJ whole genome shotgun (WGS) entry which is preliminary data.</text>
</comment>
<name>A0A9P8PN85_9ASCO</name>
<evidence type="ECO:0000313" key="2">
    <source>
        <dbReference type="Proteomes" id="UP000788993"/>
    </source>
</evidence>
<gene>
    <name evidence="1" type="ORF">OGATHE_001588</name>
</gene>
<dbReference type="AlphaFoldDB" id="A0A9P8PN85"/>
<dbReference type="EMBL" id="JAEUBD010000382">
    <property type="protein sequence ID" value="KAH3675248.1"/>
    <property type="molecule type" value="Genomic_DNA"/>
</dbReference>
<evidence type="ECO:0000313" key="1">
    <source>
        <dbReference type="EMBL" id="KAH3675248.1"/>
    </source>
</evidence>
<sequence>MLYWNEAGSLMEAVVGSLTLPRPLTLVGSCFFSRLLSPERSFEAMLSARMSHQLAKSTWSRSASEDVRSNDVGLFGRIMPLVIVLDPKSKQSTILTTPTEFAARWPSKTMG</sequence>
<keyword evidence="2" id="KW-1185">Reference proteome</keyword>
<proteinExistence type="predicted"/>
<organism evidence="1 2">
    <name type="scientific">Ogataea polymorpha</name>
    <dbReference type="NCBI Taxonomy" id="460523"/>
    <lineage>
        <taxon>Eukaryota</taxon>
        <taxon>Fungi</taxon>
        <taxon>Dikarya</taxon>
        <taxon>Ascomycota</taxon>
        <taxon>Saccharomycotina</taxon>
        <taxon>Pichiomycetes</taxon>
        <taxon>Pichiales</taxon>
        <taxon>Pichiaceae</taxon>
        <taxon>Ogataea</taxon>
    </lineage>
</organism>
<accession>A0A9P8PN85</accession>
<dbReference type="Proteomes" id="UP000788993">
    <property type="component" value="Unassembled WGS sequence"/>
</dbReference>
<reference evidence="1" key="2">
    <citation type="submission" date="2021-01" db="EMBL/GenBank/DDBJ databases">
        <authorList>
            <person name="Schikora-Tamarit M.A."/>
        </authorList>
    </citation>
    <scope>NUCLEOTIDE SEQUENCE</scope>
    <source>
        <strain evidence="1">NCAIM Y.01608</strain>
    </source>
</reference>
<reference evidence="1" key="1">
    <citation type="journal article" date="2021" name="Open Biol.">
        <title>Shared evolutionary footprints suggest mitochondrial oxidative damage underlies multiple complex I losses in fungi.</title>
        <authorList>
            <person name="Schikora-Tamarit M.A."/>
            <person name="Marcet-Houben M."/>
            <person name="Nosek J."/>
            <person name="Gabaldon T."/>
        </authorList>
    </citation>
    <scope>NUCLEOTIDE SEQUENCE</scope>
    <source>
        <strain evidence="1">NCAIM Y.01608</strain>
    </source>
</reference>